<feature type="transmembrane region" description="Helical" evidence="1">
    <location>
        <begin position="42"/>
        <end position="61"/>
    </location>
</feature>
<dbReference type="EMBL" id="LSTV01000005">
    <property type="protein sequence ID" value="OAH48703.1"/>
    <property type="molecule type" value="Genomic_DNA"/>
</dbReference>
<protein>
    <recommendedName>
        <fullName evidence="2">VanZ-like domain-containing protein</fullName>
    </recommendedName>
</protein>
<feature type="transmembrane region" description="Helical" evidence="1">
    <location>
        <begin position="205"/>
        <end position="229"/>
    </location>
</feature>
<feature type="transmembrane region" description="Helical" evidence="1">
    <location>
        <begin position="100"/>
        <end position="119"/>
    </location>
</feature>
<name>A0A177K5Q9_9MICO</name>
<keyword evidence="1" id="KW-1133">Transmembrane helix</keyword>
<evidence type="ECO:0000256" key="1">
    <source>
        <dbReference type="SAM" id="Phobius"/>
    </source>
</evidence>
<feature type="transmembrane region" description="Helical" evidence="1">
    <location>
        <begin position="290"/>
        <end position="307"/>
    </location>
</feature>
<dbReference type="OrthoDB" id="4822551at2"/>
<dbReference type="AlphaFoldDB" id="A0A177K5Q9"/>
<feature type="transmembrane region" description="Helical" evidence="1">
    <location>
        <begin position="6"/>
        <end position="30"/>
    </location>
</feature>
<dbReference type="PANTHER" id="PTHR36834">
    <property type="entry name" value="MEMBRANE PROTEIN-RELATED"/>
    <property type="match status" value="1"/>
</dbReference>
<feature type="transmembrane region" description="Helical" evidence="1">
    <location>
        <begin position="126"/>
        <end position="151"/>
    </location>
</feature>
<organism evidence="3 4">
    <name type="scientific">Microbacterium oleivorans</name>
    <dbReference type="NCBI Taxonomy" id="273677"/>
    <lineage>
        <taxon>Bacteria</taxon>
        <taxon>Bacillati</taxon>
        <taxon>Actinomycetota</taxon>
        <taxon>Actinomycetes</taxon>
        <taxon>Micrococcales</taxon>
        <taxon>Microbacteriaceae</taxon>
        <taxon>Microbacterium</taxon>
    </lineage>
</organism>
<dbReference type="Proteomes" id="UP000076998">
    <property type="component" value="Unassembled WGS sequence"/>
</dbReference>
<dbReference type="RefSeq" id="WP_064003483.1">
    <property type="nucleotide sequence ID" value="NZ_LSTV01000005.1"/>
</dbReference>
<accession>A0A177K5Q9</accession>
<evidence type="ECO:0000259" key="2">
    <source>
        <dbReference type="Pfam" id="PF04892"/>
    </source>
</evidence>
<gene>
    <name evidence="3" type="ORF">AYL44_11705</name>
</gene>
<feature type="domain" description="VanZ-like" evidence="2">
    <location>
        <begin position="49"/>
        <end position="179"/>
    </location>
</feature>
<dbReference type="InterPro" id="IPR006976">
    <property type="entry name" value="VanZ-like"/>
</dbReference>
<dbReference type="Pfam" id="PF04892">
    <property type="entry name" value="VanZ"/>
    <property type="match status" value="1"/>
</dbReference>
<comment type="caution">
    <text evidence="3">The sequence shown here is derived from an EMBL/GenBank/DDBJ whole genome shotgun (WGS) entry which is preliminary data.</text>
</comment>
<feature type="transmembrane region" description="Helical" evidence="1">
    <location>
        <begin position="249"/>
        <end position="269"/>
    </location>
</feature>
<dbReference type="PANTHER" id="PTHR36834:SF1">
    <property type="entry name" value="INTEGRAL MEMBRANE PROTEIN"/>
    <property type="match status" value="1"/>
</dbReference>
<evidence type="ECO:0000313" key="4">
    <source>
        <dbReference type="Proteomes" id="UP000076998"/>
    </source>
</evidence>
<sequence>MTGQLFPAVVAVLFGAVVGLLLFVPLVAVSYRRRGRLTLGRLAFWAASLVYFMALWTYTLLPLPTSDDYRCAGAVLSLAPSVDDVVGAFADGAALTDVRLLQVVFNVLLFVPLGFLLRVALRRGLVVALVAGLAVSLLIELTQLTGVWGIFPCGYRLFDVGDLTTNTMGSLVGSLIGLIVPTRLRGLEKTADAGAPRPVTRGRRLLAVLCDLLGASIVGGAAGTVVQLFLQFALRREDLVADAVLGDLAAGWVPILLWLIVVLVTGRTVGDLAVELRYDGGRLPGWAARLLRFAAGIGGYLLLGQLLGDTSLLVGLFALVSFVLLFTTRAGRGLPGLATGRDLVDARSESARADGH</sequence>
<dbReference type="InterPro" id="IPR053150">
    <property type="entry name" value="Teicoplanin_resist-assoc"/>
</dbReference>
<keyword evidence="1" id="KW-0812">Transmembrane</keyword>
<proteinExistence type="predicted"/>
<feature type="transmembrane region" description="Helical" evidence="1">
    <location>
        <begin position="313"/>
        <end position="331"/>
    </location>
</feature>
<feature type="transmembrane region" description="Helical" evidence="1">
    <location>
        <begin position="163"/>
        <end position="184"/>
    </location>
</feature>
<reference evidence="3 4" key="1">
    <citation type="submission" date="2016-02" db="EMBL/GenBank/DDBJ databases">
        <authorList>
            <person name="Wen L."/>
            <person name="He K."/>
            <person name="Yang H."/>
        </authorList>
    </citation>
    <scope>NUCLEOTIDE SEQUENCE [LARGE SCALE GENOMIC DNA]</scope>
    <source>
        <strain evidence="3 4">CD11_3</strain>
    </source>
</reference>
<evidence type="ECO:0000313" key="3">
    <source>
        <dbReference type="EMBL" id="OAH48703.1"/>
    </source>
</evidence>
<keyword evidence="1" id="KW-0472">Membrane</keyword>